<accession>A0A0C3PDE3</accession>
<evidence type="ECO:0000313" key="2">
    <source>
        <dbReference type="Proteomes" id="UP000054217"/>
    </source>
</evidence>
<sequence>MDAYTNSTLHLCTACHCSYGCYDSFELFTRSDHGGACGVQGRRLESVNSFRSNGTHAIPKPSGRSWTHLEGVCGVRSYEVFQPKALQGGSVTYQCKRSVIIVCVMEWEAVW</sequence>
<dbReference type="AlphaFoldDB" id="A0A0C3PDE3"/>
<dbReference type="InParanoid" id="A0A0C3PDE3"/>
<dbReference type="Proteomes" id="UP000054217">
    <property type="component" value="Unassembled WGS sequence"/>
</dbReference>
<dbReference type="HOGENOM" id="CLU_2159449_0_0_1"/>
<gene>
    <name evidence="1" type="ORF">M404DRAFT_999525</name>
</gene>
<dbReference type="EMBL" id="KN831965">
    <property type="protein sequence ID" value="KIO05799.1"/>
    <property type="molecule type" value="Genomic_DNA"/>
</dbReference>
<evidence type="ECO:0000313" key="1">
    <source>
        <dbReference type="EMBL" id="KIO05799.1"/>
    </source>
</evidence>
<name>A0A0C3PDE3_PISTI</name>
<protein>
    <submittedName>
        <fullName evidence="1">Uncharacterized protein</fullName>
    </submittedName>
</protein>
<reference evidence="1 2" key="1">
    <citation type="submission" date="2014-04" db="EMBL/GenBank/DDBJ databases">
        <authorList>
            <consortium name="DOE Joint Genome Institute"/>
            <person name="Kuo A."/>
            <person name="Kohler A."/>
            <person name="Costa M.D."/>
            <person name="Nagy L.G."/>
            <person name="Floudas D."/>
            <person name="Copeland A."/>
            <person name="Barry K.W."/>
            <person name="Cichocki N."/>
            <person name="Veneault-Fourrey C."/>
            <person name="LaButti K."/>
            <person name="Lindquist E.A."/>
            <person name="Lipzen A."/>
            <person name="Lundell T."/>
            <person name="Morin E."/>
            <person name="Murat C."/>
            <person name="Sun H."/>
            <person name="Tunlid A."/>
            <person name="Henrissat B."/>
            <person name="Grigoriev I.V."/>
            <person name="Hibbett D.S."/>
            <person name="Martin F."/>
            <person name="Nordberg H.P."/>
            <person name="Cantor M.N."/>
            <person name="Hua S.X."/>
        </authorList>
    </citation>
    <scope>NUCLEOTIDE SEQUENCE [LARGE SCALE GENOMIC DNA]</scope>
    <source>
        <strain evidence="1 2">Marx 270</strain>
    </source>
</reference>
<keyword evidence="2" id="KW-1185">Reference proteome</keyword>
<organism evidence="1 2">
    <name type="scientific">Pisolithus tinctorius Marx 270</name>
    <dbReference type="NCBI Taxonomy" id="870435"/>
    <lineage>
        <taxon>Eukaryota</taxon>
        <taxon>Fungi</taxon>
        <taxon>Dikarya</taxon>
        <taxon>Basidiomycota</taxon>
        <taxon>Agaricomycotina</taxon>
        <taxon>Agaricomycetes</taxon>
        <taxon>Agaricomycetidae</taxon>
        <taxon>Boletales</taxon>
        <taxon>Sclerodermatineae</taxon>
        <taxon>Pisolithaceae</taxon>
        <taxon>Pisolithus</taxon>
    </lineage>
</organism>
<proteinExistence type="predicted"/>
<reference evidence="2" key="2">
    <citation type="submission" date="2015-01" db="EMBL/GenBank/DDBJ databases">
        <title>Evolutionary Origins and Diversification of the Mycorrhizal Mutualists.</title>
        <authorList>
            <consortium name="DOE Joint Genome Institute"/>
            <consortium name="Mycorrhizal Genomics Consortium"/>
            <person name="Kohler A."/>
            <person name="Kuo A."/>
            <person name="Nagy L.G."/>
            <person name="Floudas D."/>
            <person name="Copeland A."/>
            <person name="Barry K.W."/>
            <person name="Cichocki N."/>
            <person name="Veneault-Fourrey C."/>
            <person name="LaButti K."/>
            <person name="Lindquist E.A."/>
            <person name="Lipzen A."/>
            <person name="Lundell T."/>
            <person name="Morin E."/>
            <person name="Murat C."/>
            <person name="Riley R."/>
            <person name="Ohm R."/>
            <person name="Sun H."/>
            <person name="Tunlid A."/>
            <person name="Henrissat B."/>
            <person name="Grigoriev I.V."/>
            <person name="Hibbett D.S."/>
            <person name="Martin F."/>
        </authorList>
    </citation>
    <scope>NUCLEOTIDE SEQUENCE [LARGE SCALE GENOMIC DNA]</scope>
    <source>
        <strain evidence="2">Marx 270</strain>
    </source>
</reference>